<evidence type="ECO:0000256" key="1">
    <source>
        <dbReference type="SAM" id="Phobius"/>
    </source>
</evidence>
<keyword evidence="3" id="KW-1185">Reference proteome</keyword>
<keyword evidence="1" id="KW-0472">Membrane</keyword>
<evidence type="ECO:0000313" key="3">
    <source>
        <dbReference type="Proteomes" id="UP001268864"/>
    </source>
</evidence>
<name>A0ABU2FNH3_9EURY</name>
<dbReference type="Proteomes" id="UP001268864">
    <property type="component" value="Unassembled WGS sequence"/>
</dbReference>
<proteinExistence type="predicted"/>
<accession>A0ABU2FNH3</accession>
<dbReference type="RefSeq" id="WP_310900139.1">
    <property type="nucleotide sequence ID" value="NZ_JAMQOS010000002.1"/>
</dbReference>
<comment type="caution">
    <text evidence="2">The sequence shown here is derived from an EMBL/GenBank/DDBJ whole genome shotgun (WGS) entry which is preliminary data.</text>
</comment>
<evidence type="ECO:0000313" key="2">
    <source>
        <dbReference type="EMBL" id="MDS0282310.1"/>
    </source>
</evidence>
<organism evidence="2 3">
    <name type="scientific">Haloarcula onubensis</name>
    <dbReference type="NCBI Taxonomy" id="2950539"/>
    <lineage>
        <taxon>Archaea</taxon>
        <taxon>Methanobacteriati</taxon>
        <taxon>Methanobacteriota</taxon>
        <taxon>Stenosarchaea group</taxon>
        <taxon>Halobacteria</taxon>
        <taxon>Halobacteriales</taxon>
        <taxon>Haloarculaceae</taxon>
        <taxon>Haloarcula</taxon>
    </lineage>
</organism>
<dbReference type="EMBL" id="JAMQOS010000002">
    <property type="protein sequence ID" value="MDS0282310.1"/>
    <property type="molecule type" value="Genomic_DNA"/>
</dbReference>
<protein>
    <recommendedName>
        <fullName evidence="4">Transporter</fullName>
    </recommendedName>
</protein>
<reference evidence="2 3" key="1">
    <citation type="submission" date="2022-06" db="EMBL/GenBank/DDBJ databases">
        <title>Halomicroarcula sp. a new haloarchaeum isolate from saline soil.</title>
        <authorList>
            <person name="Strakova D."/>
            <person name="Galisteo C."/>
            <person name="Sanchez-Porro C."/>
            <person name="Ventosa A."/>
        </authorList>
    </citation>
    <scope>NUCLEOTIDE SEQUENCE [LARGE SCALE GENOMIC DNA]</scope>
    <source>
        <strain evidence="2 3">S3CR25-11</strain>
    </source>
</reference>
<keyword evidence="1" id="KW-1133">Transmembrane helix</keyword>
<keyword evidence="1" id="KW-0812">Transmembrane</keyword>
<evidence type="ECO:0008006" key="4">
    <source>
        <dbReference type="Google" id="ProtNLM"/>
    </source>
</evidence>
<feature type="transmembrane region" description="Helical" evidence="1">
    <location>
        <begin position="32"/>
        <end position="52"/>
    </location>
</feature>
<gene>
    <name evidence="2" type="ORF">NDI86_09245</name>
</gene>
<sequence length="55" mass="5454">MDSALLGMVVLFVAALLTGVTGFLLLPAAFSPVFASVAAVSGLGLGVTGYAIRKV</sequence>